<dbReference type="Proteomes" id="UP000265120">
    <property type="component" value="Chromosome 1"/>
</dbReference>
<evidence type="ECO:0000256" key="2">
    <source>
        <dbReference type="SAM" id="MobiDB-lite"/>
    </source>
</evidence>
<dbReference type="STRING" id="244447.ENSCSEP00000010747"/>
<dbReference type="PANTHER" id="PTHR16255:SF1">
    <property type="entry name" value="REQUIRED FOR MEIOTIC NUCLEAR DIVISION PROTEIN 1 HOMOLOG"/>
    <property type="match status" value="1"/>
</dbReference>
<reference evidence="4" key="3">
    <citation type="submission" date="2025-09" db="UniProtKB">
        <authorList>
            <consortium name="Ensembl"/>
        </authorList>
    </citation>
    <scope>IDENTIFICATION</scope>
</reference>
<dbReference type="PROSITE" id="PS51257">
    <property type="entry name" value="PROKAR_LIPOPROTEIN"/>
    <property type="match status" value="1"/>
</dbReference>
<dbReference type="InParanoid" id="A0A3P8V889"/>
<dbReference type="OMA" id="KLGMWEA"/>
<dbReference type="AlphaFoldDB" id="A0A3P8V889"/>
<feature type="region of interest" description="Disordered" evidence="2">
    <location>
        <begin position="118"/>
        <end position="138"/>
    </location>
</feature>
<organism evidence="4 5">
    <name type="scientific">Cynoglossus semilaevis</name>
    <name type="common">Tongue sole</name>
    <dbReference type="NCBI Taxonomy" id="244447"/>
    <lineage>
        <taxon>Eukaryota</taxon>
        <taxon>Metazoa</taxon>
        <taxon>Chordata</taxon>
        <taxon>Craniata</taxon>
        <taxon>Vertebrata</taxon>
        <taxon>Euteleostomi</taxon>
        <taxon>Actinopterygii</taxon>
        <taxon>Neopterygii</taxon>
        <taxon>Teleostei</taxon>
        <taxon>Neoteleostei</taxon>
        <taxon>Acanthomorphata</taxon>
        <taxon>Carangaria</taxon>
        <taxon>Pleuronectiformes</taxon>
        <taxon>Pleuronectoidei</taxon>
        <taxon>Cynoglossidae</taxon>
        <taxon>Cynoglossinae</taxon>
        <taxon>Cynoglossus</taxon>
    </lineage>
</organism>
<feature type="domain" description="DUF155" evidence="3">
    <location>
        <begin position="199"/>
        <end position="376"/>
    </location>
</feature>
<dbReference type="Pfam" id="PF02582">
    <property type="entry name" value="DUF155"/>
    <property type="match status" value="1"/>
</dbReference>
<reference evidence="4 5" key="1">
    <citation type="journal article" date="2014" name="Nat. Genet.">
        <title>Whole-genome sequence of a flatfish provides insights into ZW sex chromosome evolution and adaptation to a benthic lifestyle.</title>
        <authorList>
            <person name="Chen S."/>
            <person name="Zhang G."/>
            <person name="Shao C."/>
            <person name="Huang Q."/>
            <person name="Liu G."/>
            <person name="Zhang P."/>
            <person name="Song W."/>
            <person name="An N."/>
            <person name="Chalopin D."/>
            <person name="Volff J.N."/>
            <person name="Hong Y."/>
            <person name="Li Q."/>
            <person name="Sha Z."/>
            <person name="Zhou H."/>
            <person name="Xie M."/>
            <person name="Yu Q."/>
            <person name="Liu Y."/>
            <person name="Xiang H."/>
            <person name="Wang N."/>
            <person name="Wu K."/>
            <person name="Yang C."/>
            <person name="Zhou Q."/>
            <person name="Liao X."/>
            <person name="Yang L."/>
            <person name="Hu Q."/>
            <person name="Zhang J."/>
            <person name="Meng L."/>
            <person name="Jin L."/>
            <person name="Tian Y."/>
            <person name="Lian J."/>
            <person name="Yang J."/>
            <person name="Miao G."/>
            <person name="Liu S."/>
            <person name="Liang Z."/>
            <person name="Yan F."/>
            <person name="Li Y."/>
            <person name="Sun B."/>
            <person name="Zhang H."/>
            <person name="Zhang J."/>
            <person name="Zhu Y."/>
            <person name="Du M."/>
            <person name="Zhao Y."/>
            <person name="Schartl M."/>
            <person name="Tang Q."/>
            <person name="Wang J."/>
        </authorList>
    </citation>
    <scope>NUCLEOTIDE SEQUENCE</scope>
</reference>
<comment type="similarity">
    <text evidence="1">Belongs to the RMD1/sif2 family.</text>
</comment>
<evidence type="ECO:0000313" key="5">
    <source>
        <dbReference type="Proteomes" id="UP000265120"/>
    </source>
</evidence>
<dbReference type="CTD" id="55005"/>
<dbReference type="Ensembl" id="ENSCSET00000010876.1">
    <property type="protein sequence ID" value="ENSCSEP00000010747.1"/>
    <property type="gene ID" value="ENSCSEG00000006888.1"/>
</dbReference>
<dbReference type="GO" id="GO:0005739">
    <property type="term" value="C:mitochondrion"/>
    <property type="evidence" value="ECO:0007669"/>
    <property type="project" value="UniProtKB-ARBA"/>
</dbReference>
<sequence>MLLRQLCSRLGLHRSVENIHFCLYASASFSQSCHLRSYESKLWNNSDSPGPGTPRTYYLNLYRQNTCFKHDLPAVGGYKGLFMDSRTLTDSRIGQYRFYSTDLVKSILKPTLKPVMVPGKRVPKGPRTKQPSRANQPLKEDKDMMQCIAFATADQYHLPTLCHNLLDEGFQEIDLPRDASNVLVISTDMTAKPDDDALIYFFREGAVIFWNVEEKTMKKVMRILEHHEIQPYEVALVHWENEEINYTLEAGNTKLERGNFILSVESEQHEAILEKFAFSNALCLSVKLAIWEIFLDSFVESIQSIPETLKSGKRVKLSSAEVMQKIGELFTLRHCINLRSDLLITPDFYWDREKLEKLYEKTCQFLSINRRVNVVNEKLEHCTQLTDLMRSHLSEKHSLRLEWMIVILITIEVMFELAKMIF</sequence>
<dbReference type="GeneTree" id="ENSGT00390000013337"/>
<protein>
    <submittedName>
        <fullName evidence="4">Required for meiotic nuclear division 1 homolog</fullName>
    </submittedName>
</protein>
<name>A0A3P8V889_CYNSE</name>
<dbReference type="InterPro" id="IPR003734">
    <property type="entry name" value="DUF155"/>
</dbReference>
<dbReference type="RefSeq" id="XP_008310413.1">
    <property type="nucleotide sequence ID" value="XM_008312191.3"/>
</dbReference>
<proteinExistence type="inferred from homology"/>
<reference evidence="4" key="2">
    <citation type="submission" date="2025-08" db="UniProtKB">
        <authorList>
            <consortium name="Ensembl"/>
        </authorList>
    </citation>
    <scope>IDENTIFICATION</scope>
</reference>
<evidence type="ECO:0000256" key="1">
    <source>
        <dbReference type="ARBA" id="ARBA00008306"/>
    </source>
</evidence>
<evidence type="ECO:0000313" key="4">
    <source>
        <dbReference type="Ensembl" id="ENSCSEP00000010747.1"/>
    </source>
</evidence>
<keyword evidence="5" id="KW-1185">Reference proteome</keyword>
<dbReference type="KEGG" id="csem:103380295"/>
<accession>A0A3P8V889</accession>
<evidence type="ECO:0000259" key="3">
    <source>
        <dbReference type="Pfam" id="PF02582"/>
    </source>
</evidence>
<dbReference type="GeneID" id="103380295"/>
<dbReference type="InterPro" id="IPR051624">
    <property type="entry name" value="RMD1/Sad1-interacting"/>
</dbReference>
<dbReference type="PANTHER" id="PTHR16255">
    <property type="entry name" value="REQUIRED FOR MEIOTIC NUCLEAR DIVISION PROTEIN 1 HOMOLOG"/>
    <property type="match status" value="1"/>
</dbReference>
<dbReference type="GO" id="GO:0070131">
    <property type="term" value="P:positive regulation of mitochondrial translation"/>
    <property type="evidence" value="ECO:0007669"/>
    <property type="project" value="TreeGrafter"/>
</dbReference>
<dbReference type="OrthoDB" id="242766at2759"/>